<organism evidence="1 2">
    <name type="scientific">Aduncisulcus paluster</name>
    <dbReference type="NCBI Taxonomy" id="2918883"/>
    <lineage>
        <taxon>Eukaryota</taxon>
        <taxon>Metamonada</taxon>
        <taxon>Carpediemonas-like organisms</taxon>
        <taxon>Aduncisulcus</taxon>
    </lineage>
</organism>
<accession>A0ABQ5KQ16</accession>
<dbReference type="EMBL" id="BQXS01010833">
    <property type="protein sequence ID" value="GKT34587.1"/>
    <property type="molecule type" value="Genomic_DNA"/>
</dbReference>
<proteinExistence type="predicted"/>
<gene>
    <name evidence="1" type="ORF">ADUPG1_007917</name>
</gene>
<keyword evidence="2" id="KW-1185">Reference proteome</keyword>
<sequence>MISTFFHKSTSNCTFIAHYFQFVASINWFSSPKKDTKNSSSASNLILTNLIPEYVLAGNPHFIPIPRDIPSIKNPDFHKIQARNTTLDETDIWYDQSSYAQDMMKGGYNFGQFTHISIPFSSSSPIKGAYICLFWLKYLELSYPSHLIFTFTSLEEEIISFKYEFLQFRDYNWFLLPIDLSDVVFCEITGKGCVTEFFKISSLVFFQEQSPEEMILREEIEKLWCRAPIVTPEFIKEGEIESIPISRKDPSIINPFFTMVMGKDDTYCKESKQYDQSVNVQEMLKGKDFVQLTYISIPFPPSHLKGAYICVYNDFFPSLLFTFTDCSGKKIYKKYELRPKHEYEWFFLPIDIMNIIMCEIEVKEIWEERYDVLVADYLSLLPWEDEEEDEENSE</sequence>
<comment type="caution">
    <text evidence="1">The sequence shown here is derived from an EMBL/GenBank/DDBJ whole genome shotgun (WGS) entry which is preliminary data.</text>
</comment>
<protein>
    <submittedName>
        <fullName evidence="1">Uncharacterized protein</fullName>
    </submittedName>
</protein>
<evidence type="ECO:0000313" key="1">
    <source>
        <dbReference type="EMBL" id="GKT34587.1"/>
    </source>
</evidence>
<evidence type="ECO:0000313" key="2">
    <source>
        <dbReference type="Proteomes" id="UP001057375"/>
    </source>
</evidence>
<reference evidence="1" key="1">
    <citation type="submission" date="2022-03" db="EMBL/GenBank/DDBJ databases">
        <title>Draft genome sequence of Aduncisulcus paluster, a free-living microaerophilic Fornicata.</title>
        <authorList>
            <person name="Yuyama I."/>
            <person name="Kume K."/>
            <person name="Tamura T."/>
            <person name="Inagaki Y."/>
            <person name="Hashimoto T."/>
        </authorList>
    </citation>
    <scope>NUCLEOTIDE SEQUENCE</scope>
    <source>
        <strain evidence="1">NY0171</strain>
    </source>
</reference>
<name>A0ABQ5KQ16_9EUKA</name>
<dbReference type="Proteomes" id="UP001057375">
    <property type="component" value="Unassembled WGS sequence"/>
</dbReference>